<evidence type="ECO:0000256" key="2">
    <source>
        <dbReference type="ARBA" id="ARBA00005528"/>
    </source>
</evidence>
<dbReference type="Gene3D" id="3.40.1280.10">
    <property type="match status" value="1"/>
</dbReference>
<evidence type="ECO:0000256" key="9">
    <source>
        <dbReference type="ARBA" id="ARBA00047944"/>
    </source>
</evidence>
<dbReference type="EMBL" id="VMRY01000099">
    <property type="protein sequence ID" value="TVT50689.1"/>
    <property type="molecule type" value="Genomic_DNA"/>
</dbReference>
<comment type="function">
    <text evidence="8 10">Specifically methylates the N3 position of the uracil ring of uridine 1498 (m3U1498) in 16S rRNA. Acts on the fully assembled 30S ribosomal subunit.</text>
</comment>
<dbReference type="PANTHER" id="PTHR30027">
    <property type="entry name" value="RIBOSOMAL RNA SMALL SUBUNIT METHYLTRANSFERASE E"/>
    <property type="match status" value="1"/>
</dbReference>
<dbReference type="PANTHER" id="PTHR30027:SF3">
    <property type="entry name" value="16S RRNA (URACIL(1498)-N(3))-METHYLTRANSFERASE"/>
    <property type="match status" value="1"/>
</dbReference>
<evidence type="ECO:0000256" key="4">
    <source>
        <dbReference type="ARBA" id="ARBA00022552"/>
    </source>
</evidence>
<dbReference type="NCBIfam" id="TIGR00046">
    <property type="entry name" value="RsmE family RNA methyltransferase"/>
    <property type="match status" value="1"/>
</dbReference>
<dbReference type="InterPro" id="IPR046886">
    <property type="entry name" value="RsmE_MTase_dom"/>
</dbReference>
<dbReference type="GO" id="GO:0005737">
    <property type="term" value="C:cytoplasm"/>
    <property type="evidence" value="ECO:0007669"/>
    <property type="project" value="UniProtKB-SubCell"/>
</dbReference>
<dbReference type="GO" id="GO:0070475">
    <property type="term" value="P:rRNA base methylation"/>
    <property type="evidence" value="ECO:0007669"/>
    <property type="project" value="TreeGrafter"/>
</dbReference>
<evidence type="ECO:0000256" key="5">
    <source>
        <dbReference type="ARBA" id="ARBA00022603"/>
    </source>
</evidence>
<proteinExistence type="inferred from homology"/>
<dbReference type="InterPro" id="IPR029026">
    <property type="entry name" value="tRNA_m1G_MTases_N"/>
</dbReference>
<dbReference type="GO" id="GO:0070042">
    <property type="term" value="F:rRNA (uridine-N3-)-methyltransferase activity"/>
    <property type="evidence" value="ECO:0007669"/>
    <property type="project" value="TreeGrafter"/>
</dbReference>
<protein>
    <recommendedName>
        <fullName evidence="10">Ribosomal RNA small subunit methyltransferase E</fullName>
        <ecNumber evidence="10">2.1.1.193</ecNumber>
    </recommendedName>
</protein>
<dbReference type="PIRSF" id="PIRSF015601">
    <property type="entry name" value="MTase_slr0722"/>
    <property type="match status" value="1"/>
</dbReference>
<name>A0A558CPI9_9GAMM</name>
<comment type="subcellular location">
    <subcellularLocation>
        <location evidence="1 10">Cytoplasm</location>
    </subcellularLocation>
</comment>
<keyword evidence="4 10" id="KW-0698">rRNA processing</keyword>
<evidence type="ECO:0000313" key="13">
    <source>
        <dbReference type="Proteomes" id="UP000317355"/>
    </source>
</evidence>
<dbReference type="Proteomes" id="UP000317355">
    <property type="component" value="Unassembled WGS sequence"/>
</dbReference>
<sequence>MNLLLITERDLEQPDRAIIRDHRLSHMLEIHRAKVGDQMRVGLLNGLMGTAEILSLSPSEATLHLTLTEKSPVPLPVTLILALPRPKMLRRCLRMVSELGIKQLVLLNSFRVEKSYWQTPLLSDQQIEEALILGLEQVKDTQLPQVSLRKRFKPFVEDELPALLKDKLGLVAHPYTASDDPVKLPIDQPAVVCIGPEGGFIPYEVDKLIEAGCRPVDLGDRIYRVETVLPLLAGRLYST</sequence>
<dbReference type="SUPFAM" id="SSF75217">
    <property type="entry name" value="alpha/beta knot"/>
    <property type="match status" value="1"/>
</dbReference>
<evidence type="ECO:0000256" key="3">
    <source>
        <dbReference type="ARBA" id="ARBA00022490"/>
    </source>
</evidence>
<evidence type="ECO:0000256" key="8">
    <source>
        <dbReference type="ARBA" id="ARBA00025699"/>
    </source>
</evidence>
<dbReference type="CDD" id="cd18084">
    <property type="entry name" value="RsmE-like"/>
    <property type="match status" value="1"/>
</dbReference>
<dbReference type="NCBIfam" id="NF008700">
    <property type="entry name" value="PRK11713.5-4"/>
    <property type="match status" value="1"/>
</dbReference>
<evidence type="ECO:0000259" key="11">
    <source>
        <dbReference type="Pfam" id="PF04452"/>
    </source>
</evidence>
<dbReference type="EC" id="2.1.1.193" evidence="10"/>
<keyword evidence="5 10" id="KW-0489">Methyltransferase</keyword>
<keyword evidence="6 10" id="KW-0808">Transferase</keyword>
<dbReference type="AlphaFoldDB" id="A0A558CPI9"/>
<comment type="catalytic activity">
    <reaction evidence="9 10">
        <text>uridine(1498) in 16S rRNA + S-adenosyl-L-methionine = N(3)-methyluridine(1498) in 16S rRNA + S-adenosyl-L-homocysteine + H(+)</text>
        <dbReference type="Rhea" id="RHEA:42920"/>
        <dbReference type="Rhea" id="RHEA-COMP:10283"/>
        <dbReference type="Rhea" id="RHEA-COMP:10284"/>
        <dbReference type="ChEBI" id="CHEBI:15378"/>
        <dbReference type="ChEBI" id="CHEBI:57856"/>
        <dbReference type="ChEBI" id="CHEBI:59789"/>
        <dbReference type="ChEBI" id="CHEBI:65315"/>
        <dbReference type="ChEBI" id="CHEBI:74502"/>
        <dbReference type="EC" id="2.1.1.193"/>
    </reaction>
</comment>
<feature type="domain" description="Ribosomal RNA small subunit methyltransferase E methyltransferase" evidence="11">
    <location>
        <begin position="73"/>
        <end position="228"/>
    </location>
</feature>
<evidence type="ECO:0000256" key="6">
    <source>
        <dbReference type="ARBA" id="ARBA00022679"/>
    </source>
</evidence>
<evidence type="ECO:0000313" key="12">
    <source>
        <dbReference type="EMBL" id="TVT50689.1"/>
    </source>
</evidence>
<evidence type="ECO:0000256" key="7">
    <source>
        <dbReference type="ARBA" id="ARBA00022691"/>
    </source>
</evidence>
<organism evidence="12 13">
    <name type="scientific">Sedimenticola thiotaurini</name>
    <dbReference type="NCBI Taxonomy" id="1543721"/>
    <lineage>
        <taxon>Bacteria</taxon>
        <taxon>Pseudomonadati</taxon>
        <taxon>Pseudomonadota</taxon>
        <taxon>Gammaproteobacteria</taxon>
        <taxon>Chromatiales</taxon>
        <taxon>Sedimenticolaceae</taxon>
        <taxon>Sedimenticola</taxon>
    </lineage>
</organism>
<comment type="caution">
    <text evidence="12">The sequence shown here is derived from an EMBL/GenBank/DDBJ whole genome shotgun (WGS) entry which is preliminary data.</text>
</comment>
<evidence type="ECO:0000256" key="10">
    <source>
        <dbReference type="PIRNR" id="PIRNR015601"/>
    </source>
</evidence>
<reference evidence="12 13" key="1">
    <citation type="submission" date="2019-07" db="EMBL/GenBank/DDBJ databases">
        <title>The pathways for chlorine oxyanion respiration interact through the shared metabolite chlorate.</title>
        <authorList>
            <person name="Barnum T.P."/>
            <person name="Cheng Y."/>
            <person name="Hill K.A."/>
            <person name="Lucas L.N."/>
            <person name="Carlson H.K."/>
            <person name="Coates J.D."/>
        </authorList>
    </citation>
    <scope>NUCLEOTIDE SEQUENCE [LARGE SCALE GENOMIC DNA]</scope>
    <source>
        <strain evidence="12">BK-3</strain>
    </source>
</reference>
<dbReference type="InterPro" id="IPR029028">
    <property type="entry name" value="Alpha/beta_knot_MTases"/>
</dbReference>
<keyword evidence="3 10" id="KW-0963">Cytoplasm</keyword>
<dbReference type="InterPro" id="IPR006700">
    <property type="entry name" value="RsmE"/>
</dbReference>
<accession>A0A558CPI9</accession>
<evidence type="ECO:0000256" key="1">
    <source>
        <dbReference type="ARBA" id="ARBA00004496"/>
    </source>
</evidence>
<dbReference type="Pfam" id="PF04452">
    <property type="entry name" value="Methyltrans_RNA"/>
    <property type="match status" value="1"/>
</dbReference>
<gene>
    <name evidence="12" type="ORF">FHK82_16185</name>
</gene>
<keyword evidence="7 10" id="KW-0949">S-adenosyl-L-methionine</keyword>
<comment type="similarity">
    <text evidence="2 10">Belongs to the RNA methyltransferase RsmE family.</text>
</comment>